<reference evidence="1 2" key="1">
    <citation type="submission" date="2011-02" db="EMBL/GenBank/DDBJ databases">
        <authorList>
            <person name="Muzny D."/>
            <person name="Qin X."/>
            <person name="Deng J."/>
            <person name="Jiang H."/>
            <person name="Liu Y."/>
            <person name="Qu J."/>
            <person name="Song X.-Z."/>
            <person name="Zhang L."/>
            <person name="Thornton R."/>
            <person name="Coyle M."/>
            <person name="Francisco L."/>
            <person name="Jackson L."/>
            <person name="Javaid M."/>
            <person name="Korchina V."/>
            <person name="Kovar C."/>
            <person name="Mata R."/>
            <person name="Mathew T."/>
            <person name="Ngo R."/>
            <person name="Nguyen L."/>
            <person name="Nguyen N."/>
            <person name="Okwuonu G."/>
            <person name="Ongeri F."/>
            <person name="Pham C."/>
            <person name="Simmons D."/>
            <person name="Wilczek-Boney K."/>
            <person name="Hale W."/>
            <person name="Jakkamsetti A."/>
            <person name="Pham P."/>
            <person name="Ruth R."/>
            <person name="San Lucas F."/>
            <person name="Warren J."/>
            <person name="Zhang J."/>
            <person name="Zhao Z."/>
            <person name="Zhou C."/>
            <person name="Zhu D."/>
            <person name="Lee S."/>
            <person name="Bess C."/>
            <person name="Blankenburg K."/>
            <person name="Forbes L."/>
            <person name="Fu Q."/>
            <person name="Gubbala S."/>
            <person name="Hirani K."/>
            <person name="Jayaseelan J.C."/>
            <person name="Lara F."/>
            <person name="Munidasa M."/>
            <person name="Palculict T."/>
            <person name="Patil S."/>
            <person name="Pu L.-L."/>
            <person name="Saada N."/>
            <person name="Tang L."/>
            <person name="Weissenberger G."/>
            <person name="Zhu Y."/>
            <person name="Hemphill L."/>
            <person name="Shang Y."/>
            <person name="Youmans B."/>
            <person name="Ayvaz T."/>
            <person name="Ross M."/>
            <person name="Santibanez J."/>
            <person name="Aqrawi P."/>
            <person name="Gross S."/>
            <person name="Joshi V."/>
            <person name="Fowler G."/>
            <person name="Nazareth L."/>
            <person name="Reid J."/>
            <person name="Worley K."/>
            <person name="Petrosino J."/>
            <person name="Highlander S."/>
            <person name="Gibbs R."/>
        </authorList>
    </citation>
    <scope>NUCLEOTIDE SEQUENCE [LARGE SCALE GENOMIC DNA]</scope>
    <source>
        <strain evidence="1 2">SK330</strain>
    </source>
</reference>
<dbReference type="EMBL" id="AFBD01000006">
    <property type="protein sequence ID" value="EGF13809.1"/>
    <property type="molecule type" value="Genomic_DNA"/>
</dbReference>
<evidence type="ECO:0008006" key="3">
    <source>
        <dbReference type="Google" id="ProtNLM"/>
    </source>
</evidence>
<evidence type="ECO:0000313" key="1">
    <source>
        <dbReference type="EMBL" id="EGF13809.1"/>
    </source>
</evidence>
<dbReference type="PATRIC" id="fig|888813.3.peg.1625"/>
<protein>
    <recommendedName>
        <fullName evidence="3">GTP-binding protein</fullName>
    </recommendedName>
</protein>
<proteinExistence type="predicted"/>
<gene>
    <name evidence="1" type="ORF">HMPREF9386_1652</name>
</gene>
<dbReference type="HOGENOM" id="CLU_136186_0_0_9"/>
<dbReference type="Proteomes" id="UP000005955">
    <property type="component" value="Unassembled WGS sequence"/>
</dbReference>
<evidence type="ECO:0000313" key="2">
    <source>
        <dbReference type="Proteomes" id="UP000005955"/>
    </source>
</evidence>
<sequence>MLVPTQISMITGITVIFGLDINKTFLTAFVSSTLGSGGATFLGKTIVSNILKFIPGVGTAVGGTISGTTAGLITTALGEAYLFLMEQIFKGEISKEALGTAAGQKQMTKLFREQLSKKR</sequence>
<name>F2C8U0_STRSA</name>
<comment type="caution">
    <text evidence="1">The sequence shown here is derived from an EMBL/GenBank/DDBJ whole genome shotgun (WGS) entry which is preliminary data.</text>
</comment>
<organism evidence="1 2">
    <name type="scientific">Streptococcus sanguinis SK330</name>
    <dbReference type="NCBI Taxonomy" id="888813"/>
    <lineage>
        <taxon>Bacteria</taxon>
        <taxon>Bacillati</taxon>
        <taxon>Bacillota</taxon>
        <taxon>Bacilli</taxon>
        <taxon>Lactobacillales</taxon>
        <taxon>Streptococcaceae</taxon>
        <taxon>Streptococcus</taxon>
    </lineage>
</organism>
<dbReference type="AlphaFoldDB" id="F2C8U0"/>
<accession>F2C8U0</accession>